<evidence type="ECO:0000256" key="1">
    <source>
        <dbReference type="SAM" id="Phobius"/>
    </source>
</evidence>
<reference evidence="2 3" key="1">
    <citation type="submission" date="2016-11" db="EMBL/GenBank/DDBJ databases">
        <authorList>
            <person name="Jaros S."/>
            <person name="Januszkiewicz K."/>
            <person name="Wedrychowicz H."/>
        </authorList>
    </citation>
    <scope>NUCLEOTIDE SEQUENCE [LARGE SCALE GENOMIC DNA]</scope>
    <source>
        <strain evidence="2 3">DSM 18119</strain>
    </source>
</reference>
<keyword evidence="1" id="KW-0812">Transmembrane</keyword>
<gene>
    <name evidence="2" type="ORF">SAMN02745131_01490</name>
</gene>
<dbReference type="RefSeq" id="WP_072834712.1">
    <property type="nucleotide sequence ID" value="NZ_FQUU01000005.1"/>
</dbReference>
<dbReference type="STRING" id="1121884.SAMN02745131_01490"/>
<evidence type="ECO:0000313" key="2">
    <source>
        <dbReference type="EMBL" id="SHE97214.1"/>
    </source>
</evidence>
<keyword evidence="3" id="KW-1185">Reference proteome</keyword>
<keyword evidence="1" id="KW-1133">Transmembrane helix</keyword>
<dbReference type="EMBL" id="FQUU01000005">
    <property type="protein sequence ID" value="SHE97214.1"/>
    <property type="molecule type" value="Genomic_DNA"/>
</dbReference>
<sequence length="67" mass="7574">MRKGLLPCFLLLSTAVYCQLDSTRIIEPNKVTSYTNKDLILIALASLALLIAIYFLFRRAKTRARGN</sequence>
<keyword evidence="1" id="KW-0472">Membrane</keyword>
<dbReference type="AlphaFoldDB" id="A0A1M4XUE3"/>
<organism evidence="2 3">
    <name type="scientific">Flavisolibacter ginsengisoli DSM 18119</name>
    <dbReference type="NCBI Taxonomy" id="1121884"/>
    <lineage>
        <taxon>Bacteria</taxon>
        <taxon>Pseudomonadati</taxon>
        <taxon>Bacteroidota</taxon>
        <taxon>Chitinophagia</taxon>
        <taxon>Chitinophagales</taxon>
        <taxon>Chitinophagaceae</taxon>
        <taxon>Flavisolibacter</taxon>
    </lineage>
</organism>
<name>A0A1M4XUE3_9BACT</name>
<accession>A0A1M4XUE3</accession>
<feature type="transmembrane region" description="Helical" evidence="1">
    <location>
        <begin position="39"/>
        <end position="57"/>
    </location>
</feature>
<dbReference type="Proteomes" id="UP000184048">
    <property type="component" value="Unassembled WGS sequence"/>
</dbReference>
<evidence type="ECO:0000313" key="3">
    <source>
        <dbReference type="Proteomes" id="UP000184048"/>
    </source>
</evidence>
<proteinExistence type="predicted"/>
<protein>
    <submittedName>
        <fullName evidence="2">Uncharacterized protein</fullName>
    </submittedName>
</protein>